<dbReference type="CDD" id="cd11041">
    <property type="entry name" value="CYP503A1-like"/>
    <property type="match status" value="1"/>
</dbReference>
<dbReference type="AlphaFoldDB" id="A0AAD9VXY6"/>
<reference evidence="10" key="1">
    <citation type="submission" date="2023-06" db="EMBL/GenBank/DDBJ databases">
        <authorList>
            <person name="Noh H."/>
        </authorList>
    </citation>
    <scope>NUCLEOTIDE SEQUENCE</scope>
    <source>
        <strain evidence="10">DUCC20226</strain>
    </source>
</reference>
<feature type="transmembrane region" description="Helical" evidence="9">
    <location>
        <begin position="24"/>
        <end position="41"/>
    </location>
</feature>
<comment type="cofactor">
    <cofactor evidence="1">
        <name>heme</name>
        <dbReference type="ChEBI" id="CHEBI:30413"/>
    </cofactor>
</comment>
<dbReference type="PANTHER" id="PTHR46206">
    <property type="entry name" value="CYTOCHROME P450"/>
    <property type="match status" value="1"/>
</dbReference>
<proteinExistence type="inferred from homology"/>
<dbReference type="InterPro" id="IPR017972">
    <property type="entry name" value="Cyt_P450_CS"/>
</dbReference>
<dbReference type="GO" id="GO:0005506">
    <property type="term" value="F:iron ion binding"/>
    <property type="evidence" value="ECO:0007669"/>
    <property type="project" value="InterPro"/>
</dbReference>
<dbReference type="Proteomes" id="UP001265746">
    <property type="component" value="Unassembled WGS sequence"/>
</dbReference>
<dbReference type="PROSITE" id="PS00086">
    <property type="entry name" value="CYTOCHROME_P450"/>
    <property type="match status" value="1"/>
</dbReference>
<protein>
    <submittedName>
        <fullName evidence="10">Uncharacterized protein</fullName>
    </submittedName>
</protein>
<accession>A0AAD9VXY6</accession>
<dbReference type="GO" id="GO:0016705">
    <property type="term" value="F:oxidoreductase activity, acting on paired donors, with incorporation or reduction of molecular oxygen"/>
    <property type="evidence" value="ECO:0007669"/>
    <property type="project" value="InterPro"/>
</dbReference>
<organism evidence="10 11">
    <name type="scientific">Phomopsis amygdali</name>
    <name type="common">Fusicoccum amygdali</name>
    <dbReference type="NCBI Taxonomy" id="1214568"/>
    <lineage>
        <taxon>Eukaryota</taxon>
        <taxon>Fungi</taxon>
        <taxon>Dikarya</taxon>
        <taxon>Ascomycota</taxon>
        <taxon>Pezizomycotina</taxon>
        <taxon>Sordariomycetes</taxon>
        <taxon>Sordariomycetidae</taxon>
        <taxon>Diaporthales</taxon>
        <taxon>Diaporthaceae</taxon>
        <taxon>Diaporthe</taxon>
    </lineage>
</organism>
<evidence type="ECO:0000256" key="3">
    <source>
        <dbReference type="ARBA" id="ARBA00022617"/>
    </source>
</evidence>
<evidence type="ECO:0000256" key="4">
    <source>
        <dbReference type="ARBA" id="ARBA00022723"/>
    </source>
</evidence>
<dbReference type="SUPFAM" id="SSF48264">
    <property type="entry name" value="Cytochrome P450"/>
    <property type="match status" value="1"/>
</dbReference>
<evidence type="ECO:0000256" key="8">
    <source>
        <dbReference type="RuleBase" id="RU000461"/>
    </source>
</evidence>
<evidence type="ECO:0000256" key="5">
    <source>
        <dbReference type="ARBA" id="ARBA00023002"/>
    </source>
</evidence>
<evidence type="ECO:0000256" key="1">
    <source>
        <dbReference type="ARBA" id="ARBA00001971"/>
    </source>
</evidence>
<evidence type="ECO:0000313" key="11">
    <source>
        <dbReference type="Proteomes" id="UP001265746"/>
    </source>
</evidence>
<gene>
    <name evidence="10" type="ORF">N8I77_011976</name>
</gene>
<comment type="similarity">
    <text evidence="2 8">Belongs to the cytochrome P450 family.</text>
</comment>
<keyword evidence="3 8" id="KW-0349">Heme</keyword>
<evidence type="ECO:0000256" key="7">
    <source>
        <dbReference type="ARBA" id="ARBA00023033"/>
    </source>
</evidence>
<evidence type="ECO:0000256" key="2">
    <source>
        <dbReference type="ARBA" id="ARBA00010617"/>
    </source>
</evidence>
<keyword evidence="9" id="KW-1133">Transmembrane helix</keyword>
<keyword evidence="11" id="KW-1185">Reference proteome</keyword>
<evidence type="ECO:0000313" key="10">
    <source>
        <dbReference type="EMBL" id="KAK2598575.1"/>
    </source>
</evidence>
<evidence type="ECO:0000256" key="9">
    <source>
        <dbReference type="SAM" id="Phobius"/>
    </source>
</evidence>
<keyword evidence="5 8" id="KW-0560">Oxidoreductase</keyword>
<name>A0AAD9VXY6_PHOAM</name>
<evidence type="ECO:0000256" key="6">
    <source>
        <dbReference type="ARBA" id="ARBA00023004"/>
    </source>
</evidence>
<keyword evidence="7 8" id="KW-0503">Monooxygenase</keyword>
<dbReference type="InterPro" id="IPR036396">
    <property type="entry name" value="Cyt_P450_sf"/>
</dbReference>
<dbReference type="GO" id="GO:0020037">
    <property type="term" value="F:heme binding"/>
    <property type="evidence" value="ECO:0007669"/>
    <property type="project" value="InterPro"/>
</dbReference>
<dbReference type="PANTHER" id="PTHR46206:SF2">
    <property type="entry name" value="CYTOCHROME P450 MONOOXYGENASE AUSG-RELATED"/>
    <property type="match status" value="1"/>
</dbReference>
<sequence length="507" mass="56299">MSLRASIQGALGDIEMADITAKPLPYVLVTFVFIVLVYSLSSKPKSNAPLLNPRETFEFSGQRAKGVFYQDCRALLRNWFDSHPSEPAQLITDYGHVTVLPPSMANEIRNDPKLSFADFSADFFQTEYPGFEAPLEGTKDYITLTVINKDLTKFLAKITKPLADETAIAIAASFGESKGKKQQIYLISKHLQRHIDSGRHLEWHSLPLRDTILTCIARISSRVFLGEELCRNEAWLKISQEYATTVFPATDILRVYPAGIIRSIAARVLPICRAAQAQVAEARSILQPVLDRRAAAKAAAAADGKALEFNDAIDWFENAATKAKAKYDPAAMQLFLSIVAIHTTSDLMSQIMTDLAAHPEIIDDLRKEIKDVLSDGGWKKTTLTNMKLLDSVIKESQRLKPIQLGDGYRFYKMRHSGEPGKENTSQLVATTAEHLGFGHGIHACPGRFFAANEVKIALVFTLLNYDWKLPEGVKPKIDEFGVALTTDATVQVLVRKREGDFDLSAIE</sequence>
<dbReference type="Gene3D" id="1.10.630.10">
    <property type="entry name" value="Cytochrome P450"/>
    <property type="match status" value="2"/>
</dbReference>
<keyword evidence="9" id="KW-0472">Membrane</keyword>
<dbReference type="GO" id="GO:0004497">
    <property type="term" value="F:monooxygenase activity"/>
    <property type="evidence" value="ECO:0007669"/>
    <property type="project" value="UniProtKB-KW"/>
</dbReference>
<dbReference type="InterPro" id="IPR001128">
    <property type="entry name" value="Cyt_P450"/>
</dbReference>
<dbReference type="EMBL" id="JAUJFL010000008">
    <property type="protein sequence ID" value="KAK2598575.1"/>
    <property type="molecule type" value="Genomic_DNA"/>
</dbReference>
<keyword evidence="9" id="KW-0812">Transmembrane</keyword>
<dbReference type="Pfam" id="PF00067">
    <property type="entry name" value="p450"/>
    <property type="match status" value="2"/>
</dbReference>
<keyword evidence="6 8" id="KW-0408">Iron</keyword>
<keyword evidence="4 8" id="KW-0479">Metal-binding</keyword>
<comment type="caution">
    <text evidence="10">The sequence shown here is derived from an EMBL/GenBank/DDBJ whole genome shotgun (WGS) entry which is preliminary data.</text>
</comment>